<evidence type="ECO:0000256" key="3">
    <source>
        <dbReference type="ARBA" id="ARBA00022481"/>
    </source>
</evidence>
<dbReference type="InterPro" id="IPR051310">
    <property type="entry name" value="MCP_chemotaxis"/>
</dbReference>
<dbReference type="Gene3D" id="1.10.287.950">
    <property type="entry name" value="Methyl-accepting chemotaxis protein"/>
    <property type="match status" value="1"/>
</dbReference>
<name>A0A916IZT9_9BURK</name>
<keyword evidence="8 13" id="KW-0472">Membrane</keyword>
<dbReference type="Pfam" id="PF02203">
    <property type="entry name" value="TarH"/>
    <property type="match status" value="1"/>
</dbReference>
<dbReference type="Pfam" id="PF00015">
    <property type="entry name" value="MCPsignal"/>
    <property type="match status" value="1"/>
</dbReference>
<dbReference type="SMART" id="SM00304">
    <property type="entry name" value="HAMP"/>
    <property type="match status" value="1"/>
</dbReference>
<evidence type="ECO:0000256" key="5">
    <source>
        <dbReference type="ARBA" id="ARBA00022519"/>
    </source>
</evidence>
<evidence type="ECO:0000256" key="13">
    <source>
        <dbReference type="SAM" id="Phobius"/>
    </source>
</evidence>
<comment type="similarity">
    <text evidence="10">Belongs to the methyl-accepting chemotaxis (MCP) protein family.</text>
</comment>
<evidence type="ECO:0000256" key="1">
    <source>
        <dbReference type="ARBA" id="ARBA00004429"/>
    </source>
</evidence>
<evidence type="ECO:0000256" key="10">
    <source>
        <dbReference type="ARBA" id="ARBA00029447"/>
    </source>
</evidence>
<evidence type="ECO:0000256" key="11">
    <source>
        <dbReference type="PROSITE-ProRule" id="PRU00284"/>
    </source>
</evidence>
<feature type="domain" description="HAMP" evidence="15">
    <location>
        <begin position="276"/>
        <end position="328"/>
    </location>
</feature>
<keyword evidence="5" id="KW-0997">Cell inner membrane</keyword>
<dbReference type="FunFam" id="1.10.287.950:FF:000001">
    <property type="entry name" value="Methyl-accepting chemotaxis sensory transducer"/>
    <property type="match status" value="1"/>
</dbReference>
<accession>A0A916IZT9</accession>
<dbReference type="AlphaFoldDB" id="A0A916IZT9"/>
<evidence type="ECO:0000256" key="4">
    <source>
        <dbReference type="ARBA" id="ARBA00022500"/>
    </source>
</evidence>
<dbReference type="InterPro" id="IPR003660">
    <property type="entry name" value="HAMP_dom"/>
</dbReference>
<evidence type="ECO:0008006" key="18">
    <source>
        <dbReference type="Google" id="ProtNLM"/>
    </source>
</evidence>
<evidence type="ECO:0000256" key="12">
    <source>
        <dbReference type="SAM" id="MobiDB-lite"/>
    </source>
</evidence>
<dbReference type="CDD" id="cd11386">
    <property type="entry name" value="MCP_signal"/>
    <property type="match status" value="1"/>
</dbReference>
<keyword evidence="4" id="KW-0145">Chemotaxis</keyword>
<feature type="domain" description="Methyl-accepting transducer" evidence="14">
    <location>
        <begin position="333"/>
        <end position="562"/>
    </location>
</feature>
<evidence type="ECO:0000313" key="17">
    <source>
        <dbReference type="Proteomes" id="UP000672934"/>
    </source>
</evidence>
<dbReference type="GO" id="GO:0006935">
    <property type="term" value="P:chemotaxis"/>
    <property type="evidence" value="ECO:0007669"/>
    <property type="project" value="UniProtKB-KW"/>
</dbReference>
<evidence type="ECO:0000259" key="14">
    <source>
        <dbReference type="PROSITE" id="PS50111"/>
    </source>
</evidence>
<dbReference type="PANTHER" id="PTHR43531">
    <property type="entry name" value="PROTEIN ICFG"/>
    <property type="match status" value="1"/>
</dbReference>
<evidence type="ECO:0000256" key="8">
    <source>
        <dbReference type="ARBA" id="ARBA00023136"/>
    </source>
</evidence>
<dbReference type="GO" id="GO:0007165">
    <property type="term" value="P:signal transduction"/>
    <property type="evidence" value="ECO:0007669"/>
    <property type="project" value="UniProtKB-KW"/>
</dbReference>
<feature type="transmembrane region" description="Helical" evidence="13">
    <location>
        <begin position="255"/>
        <end position="274"/>
    </location>
</feature>
<evidence type="ECO:0000256" key="7">
    <source>
        <dbReference type="ARBA" id="ARBA00022989"/>
    </source>
</evidence>
<dbReference type="InterPro" id="IPR004090">
    <property type="entry name" value="Chemotax_Me-accpt_rcpt"/>
</dbReference>
<feature type="region of interest" description="Disordered" evidence="12">
    <location>
        <begin position="345"/>
        <end position="365"/>
    </location>
</feature>
<dbReference type="PRINTS" id="PR00260">
    <property type="entry name" value="CHEMTRNSDUCR"/>
</dbReference>
<dbReference type="PROSITE" id="PS50111">
    <property type="entry name" value="CHEMOTAXIS_TRANSDUC_2"/>
    <property type="match status" value="1"/>
</dbReference>
<dbReference type="CDD" id="cd06225">
    <property type="entry name" value="HAMP"/>
    <property type="match status" value="1"/>
</dbReference>
<keyword evidence="2" id="KW-1003">Cell membrane</keyword>
<keyword evidence="3" id="KW-0488">Methylation</keyword>
<keyword evidence="17" id="KW-1185">Reference proteome</keyword>
<dbReference type="SUPFAM" id="SSF58104">
    <property type="entry name" value="Methyl-accepting chemotaxis protein (MCP) signaling domain"/>
    <property type="match status" value="1"/>
</dbReference>
<dbReference type="PANTHER" id="PTHR43531:SF14">
    <property type="entry name" value="METHYL-ACCEPTING CHEMOTAXIS PROTEIN I-RELATED"/>
    <property type="match status" value="1"/>
</dbReference>
<dbReference type="Proteomes" id="UP000672934">
    <property type="component" value="Unassembled WGS sequence"/>
</dbReference>
<dbReference type="SMART" id="SM00283">
    <property type="entry name" value="MA"/>
    <property type="match status" value="1"/>
</dbReference>
<proteinExistence type="inferred from homology"/>
<comment type="caution">
    <text evidence="16">The sequence shown here is derived from an EMBL/GenBank/DDBJ whole genome shotgun (WGS) entry which is preliminary data.</text>
</comment>
<protein>
    <recommendedName>
        <fullName evidence="18">Methyl-accepting chemotaxis protein</fullName>
    </recommendedName>
</protein>
<comment type="subcellular location">
    <subcellularLocation>
        <location evidence="1">Cell inner membrane</location>
        <topology evidence="1">Multi-pass membrane protein</topology>
    </subcellularLocation>
</comment>
<evidence type="ECO:0000256" key="2">
    <source>
        <dbReference type="ARBA" id="ARBA00022475"/>
    </source>
</evidence>
<dbReference type="GO" id="GO:0005886">
    <property type="term" value="C:plasma membrane"/>
    <property type="evidence" value="ECO:0007669"/>
    <property type="project" value="UniProtKB-SubCell"/>
</dbReference>
<evidence type="ECO:0000256" key="6">
    <source>
        <dbReference type="ARBA" id="ARBA00022692"/>
    </source>
</evidence>
<dbReference type="InterPro" id="IPR004089">
    <property type="entry name" value="MCPsignal_dom"/>
</dbReference>
<organism evidence="16 17">
    <name type="scientific">Cupriavidus yeoncheonensis</name>
    <dbReference type="NCBI Taxonomy" id="1462994"/>
    <lineage>
        <taxon>Bacteria</taxon>
        <taxon>Pseudomonadati</taxon>
        <taxon>Pseudomonadota</taxon>
        <taxon>Betaproteobacteria</taxon>
        <taxon>Burkholderiales</taxon>
        <taxon>Burkholderiaceae</taxon>
        <taxon>Cupriavidus</taxon>
    </lineage>
</organism>
<evidence type="ECO:0000259" key="15">
    <source>
        <dbReference type="PROSITE" id="PS50885"/>
    </source>
</evidence>
<dbReference type="InterPro" id="IPR003122">
    <property type="entry name" value="Tar_rcpt_lig-bd"/>
</dbReference>
<reference evidence="16" key="1">
    <citation type="submission" date="2021-03" db="EMBL/GenBank/DDBJ databases">
        <authorList>
            <person name="Peeters C."/>
        </authorList>
    </citation>
    <scope>NUCLEOTIDE SEQUENCE</scope>
    <source>
        <strain evidence="16">LMG 31506</strain>
    </source>
</reference>
<gene>
    <name evidence="16" type="ORF">LMG31506_05707</name>
</gene>
<sequence>MTRNDESRGACPTFWMLHCKYWSWLKNRVGRPLSGQGGSSGVSVRRTGTWGVSRGLPTVAFIMSFENNIQIKTLVRGAMAALSLLLILMGGVGLHGISQSNDALKETYSNQLASTVALSDAMLATTRMRLALDRNVIQGELDDPKVNVDRSKVFVEAGASAWKRYMSLPQDEQEKALAGELERKRADFMTKGIEPMQQAALAGNREEAARLASKVMPELQRTMSAAHETLQKFQMTVGQANFEDSQARFARIRTLSIVVIVVGLVLAGLCTATLNRAIVRPVEEALKVMERIARGDLTSRITAVSRNEIGRMMQALAAMQDSLHKIVSDVRVGADSMASATEQISSGNLDLSQRTEEQASSLEQTAASMEELTTVVRQNADNARQAGVLAGEASQIALKGGDVVGRVVDTMNEINGASRKVVEIISVIEGIAFQTNILALNAAVEAARAGEQGRGFAVVAGEVRSLAQRSASAAKEIEALISESGQRVESGTRLVAEAGQTMGEIVQAVRRVTDIMNEIGAASQEQTSGIEQVNQAVTQMDQVTQQNAALVEEAAAAAGSLDEQARKLKSVVSVFNLGGAAGTVSHPAARALPAVPPRPRAAAAVARPARVAPAVAAARGSDDDWSAF</sequence>
<keyword evidence="9 11" id="KW-0807">Transducer</keyword>
<dbReference type="GO" id="GO:0004888">
    <property type="term" value="F:transmembrane signaling receptor activity"/>
    <property type="evidence" value="ECO:0007669"/>
    <property type="project" value="InterPro"/>
</dbReference>
<dbReference type="EMBL" id="CAJPUY010000029">
    <property type="protein sequence ID" value="CAG2156449.1"/>
    <property type="molecule type" value="Genomic_DNA"/>
</dbReference>
<dbReference type="Pfam" id="PF00672">
    <property type="entry name" value="HAMP"/>
    <property type="match status" value="1"/>
</dbReference>
<evidence type="ECO:0000313" key="16">
    <source>
        <dbReference type="EMBL" id="CAG2156449.1"/>
    </source>
</evidence>
<dbReference type="PROSITE" id="PS50885">
    <property type="entry name" value="HAMP"/>
    <property type="match status" value="1"/>
</dbReference>
<keyword evidence="7 13" id="KW-1133">Transmembrane helix</keyword>
<keyword evidence="6 13" id="KW-0812">Transmembrane</keyword>
<evidence type="ECO:0000256" key="9">
    <source>
        <dbReference type="ARBA" id="ARBA00023224"/>
    </source>
</evidence>